<dbReference type="GO" id="GO:0008534">
    <property type="term" value="F:oxidized purine nucleobase lesion DNA N-glycosylase activity"/>
    <property type="evidence" value="ECO:0007669"/>
    <property type="project" value="UniProtKB-EC"/>
</dbReference>
<dbReference type="PROSITE" id="PS51068">
    <property type="entry name" value="FPG_CAT"/>
    <property type="match status" value="1"/>
</dbReference>
<evidence type="ECO:0000256" key="7">
    <source>
        <dbReference type="ARBA" id="ARBA00023239"/>
    </source>
</evidence>
<evidence type="ECO:0000259" key="11">
    <source>
        <dbReference type="PROSITE" id="PS51068"/>
    </source>
</evidence>
<dbReference type="Gene3D" id="1.10.8.50">
    <property type="match status" value="1"/>
</dbReference>
<feature type="region of interest" description="Disordered" evidence="10">
    <location>
        <begin position="142"/>
        <end position="167"/>
    </location>
</feature>
<gene>
    <name evidence="12" type="ORF">KQ657_000455</name>
</gene>
<dbReference type="RefSeq" id="XP_043049312.1">
    <property type="nucleotide sequence ID" value="XM_043191300.1"/>
</dbReference>
<sequence length="396" mass="45025">MPEVAEVAHVCAQLKRNVLGTVVTNIKLQNDKLLFPALKTCANDTAAKNELERINRSLSMSTIDSVGRHGKYFWIRYLKSAGSHIKRERSKRIKTSPEGGVLLMHFGMTGMVKLKGIESHLVFMENGGDKIILKKKTKAETVTAKAESASTKNDEDEEDEEGGDSEFWPPKYTKFEMTLSNDKGEDILFAFKDPRRLGRIRVFYEPLTDEQLLQQAPLVDQGPDYSKPSTYVQLKDNIFILGDPDPDNHGRPMLSFEQFKQLIMKKKKAIKALLLDQGLFAGVGNWVGDEICYQAKIHPNEVLSTALTKIGDDLIRDGILKRLYDSLIYVCNESVRVEGEVERFAEDWLMLYRWGKRRKNVVQKTPQGYRVDYITIGGRTSCYVPELQKPITKNTK</sequence>
<dbReference type="InterPro" id="IPR010979">
    <property type="entry name" value="Ribosomal_uS13-like_H2TH"/>
</dbReference>
<organism evidence="12 13">
    <name type="scientific">Scheffersomyces spartinae</name>
    <dbReference type="NCBI Taxonomy" id="45513"/>
    <lineage>
        <taxon>Eukaryota</taxon>
        <taxon>Fungi</taxon>
        <taxon>Dikarya</taxon>
        <taxon>Ascomycota</taxon>
        <taxon>Saccharomycotina</taxon>
        <taxon>Pichiomycetes</taxon>
        <taxon>Debaryomycetaceae</taxon>
        <taxon>Scheffersomyces</taxon>
    </lineage>
</organism>
<evidence type="ECO:0000256" key="9">
    <source>
        <dbReference type="ARBA" id="ARBA00023295"/>
    </source>
</evidence>
<evidence type="ECO:0000256" key="1">
    <source>
        <dbReference type="ARBA" id="ARBA00001668"/>
    </source>
</evidence>
<dbReference type="InterPro" id="IPR015886">
    <property type="entry name" value="H2TH_FPG"/>
</dbReference>
<dbReference type="PANTHER" id="PTHR22993:SF9">
    <property type="entry name" value="FORMAMIDOPYRIMIDINE-DNA GLYCOSYLASE"/>
    <property type="match status" value="1"/>
</dbReference>
<keyword evidence="7" id="KW-0456">Lyase</keyword>
<feature type="compositionally biased region" description="Low complexity" evidence="10">
    <location>
        <begin position="142"/>
        <end position="151"/>
    </location>
</feature>
<evidence type="ECO:0000313" key="12">
    <source>
        <dbReference type="EMBL" id="KAG7193764.1"/>
    </source>
</evidence>
<dbReference type="GO" id="GO:0003684">
    <property type="term" value="F:damaged DNA binding"/>
    <property type="evidence" value="ECO:0007669"/>
    <property type="project" value="InterPro"/>
</dbReference>
<dbReference type="Pfam" id="PF01149">
    <property type="entry name" value="Fapy_DNA_glyco"/>
    <property type="match status" value="1"/>
</dbReference>
<keyword evidence="9" id="KW-0326">Glycosidase</keyword>
<evidence type="ECO:0000256" key="5">
    <source>
        <dbReference type="ARBA" id="ARBA00023125"/>
    </source>
</evidence>
<evidence type="ECO:0000313" key="13">
    <source>
        <dbReference type="Proteomes" id="UP000790833"/>
    </source>
</evidence>
<keyword evidence="6" id="KW-0234">DNA repair</keyword>
<dbReference type="GO" id="GO:0005634">
    <property type="term" value="C:nucleus"/>
    <property type="evidence" value="ECO:0007669"/>
    <property type="project" value="TreeGrafter"/>
</dbReference>
<accession>A0A9P7V9N3</accession>
<dbReference type="GO" id="GO:0008270">
    <property type="term" value="F:zinc ion binding"/>
    <property type="evidence" value="ECO:0007669"/>
    <property type="project" value="InterPro"/>
</dbReference>
<evidence type="ECO:0000256" key="3">
    <source>
        <dbReference type="ARBA" id="ARBA00022763"/>
    </source>
</evidence>
<dbReference type="InterPro" id="IPR012319">
    <property type="entry name" value="FPG_cat"/>
</dbReference>
<feature type="domain" description="Formamidopyrimidine-DNA glycosylase catalytic" evidence="11">
    <location>
        <begin position="2"/>
        <end position="198"/>
    </location>
</feature>
<evidence type="ECO:0000256" key="2">
    <source>
        <dbReference type="ARBA" id="ARBA00009409"/>
    </source>
</evidence>
<dbReference type="GO" id="GO:0006284">
    <property type="term" value="P:base-excision repair"/>
    <property type="evidence" value="ECO:0007669"/>
    <property type="project" value="InterPro"/>
</dbReference>
<evidence type="ECO:0000256" key="8">
    <source>
        <dbReference type="ARBA" id="ARBA00023268"/>
    </source>
</evidence>
<dbReference type="PANTHER" id="PTHR22993">
    <property type="entry name" value="FORMAMIDOPYRIMIDINE-DNA GLYCOSYLASE"/>
    <property type="match status" value="1"/>
</dbReference>
<keyword evidence="13" id="KW-1185">Reference proteome</keyword>
<keyword evidence="4" id="KW-0378">Hydrolase</keyword>
<dbReference type="GeneID" id="66113829"/>
<dbReference type="Proteomes" id="UP000790833">
    <property type="component" value="Unassembled WGS sequence"/>
</dbReference>
<keyword evidence="3" id="KW-0227">DNA damage</keyword>
<dbReference type="GO" id="GO:0016829">
    <property type="term" value="F:lyase activity"/>
    <property type="evidence" value="ECO:0007669"/>
    <property type="project" value="UniProtKB-KW"/>
</dbReference>
<proteinExistence type="inferred from homology"/>
<comment type="catalytic activity">
    <reaction evidence="1">
        <text>Hydrolysis of DNA containing ring-opened 7-methylguanine residues, releasing 2,6-diamino-4-hydroxy-5-(N-methyl)formamidopyrimidine.</text>
        <dbReference type="EC" id="3.2.2.23"/>
    </reaction>
</comment>
<dbReference type="SUPFAM" id="SSF46946">
    <property type="entry name" value="S13-like H2TH domain"/>
    <property type="match status" value="1"/>
</dbReference>
<comment type="similarity">
    <text evidence="2">Belongs to the FPG family.</text>
</comment>
<evidence type="ECO:0000256" key="10">
    <source>
        <dbReference type="SAM" id="MobiDB-lite"/>
    </source>
</evidence>
<dbReference type="InterPro" id="IPR035937">
    <property type="entry name" value="FPG_N"/>
</dbReference>
<evidence type="ECO:0000256" key="4">
    <source>
        <dbReference type="ARBA" id="ARBA00022801"/>
    </source>
</evidence>
<dbReference type="FunFam" id="1.10.8.50:FF:000009">
    <property type="entry name" value="Formamidopyrimidine-DNA glycosylase"/>
    <property type="match status" value="1"/>
</dbReference>
<protein>
    <recommendedName>
        <fullName evidence="11">Formamidopyrimidine-DNA glycosylase catalytic domain-containing protein</fullName>
    </recommendedName>
</protein>
<dbReference type="GO" id="GO:0003906">
    <property type="term" value="F:DNA-(apurinic or apyrimidinic site) endonuclease activity"/>
    <property type="evidence" value="ECO:0007669"/>
    <property type="project" value="InterPro"/>
</dbReference>
<dbReference type="Pfam" id="PF06831">
    <property type="entry name" value="H2TH"/>
    <property type="match status" value="1"/>
</dbReference>
<evidence type="ECO:0000256" key="6">
    <source>
        <dbReference type="ARBA" id="ARBA00023204"/>
    </source>
</evidence>
<dbReference type="EMBL" id="JAHMUF010000010">
    <property type="protein sequence ID" value="KAG7193764.1"/>
    <property type="molecule type" value="Genomic_DNA"/>
</dbReference>
<comment type="caution">
    <text evidence="12">The sequence shown here is derived from an EMBL/GenBank/DDBJ whole genome shotgun (WGS) entry which is preliminary data.</text>
</comment>
<dbReference type="AlphaFoldDB" id="A0A9P7V9N3"/>
<dbReference type="OrthoDB" id="444592at2759"/>
<dbReference type="SMART" id="SM00898">
    <property type="entry name" value="Fapy_DNA_glyco"/>
    <property type="match status" value="1"/>
</dbReference>
<dbReference type="SUPFAM" id="SSF81624">
    <property type="entry name" value="N-terminal domain of MutM-like DNA repair proteins"/>
    <property type="match status" value="1"/>
</dbReference>
<feature type="compositionally biased region" description="Acidic residues" evidence="10">
    <location>
        <begin position="154"/>
        <end position="164"/>
    </location>
</feature>
<keyword evidence="5" id="KW-0238">DNA-binding</keyword>
<name>A0A9P7V9N3_9ASCO</name>
<dbReference type="SMART" id="SM01232">
    <property type="entry name" value="H2TH"/>
    <property type="match status" value="1"/>
</dbReference>
<reference evidence="12" key="1">
    <citation type="submission" date="2021-03" db="EMBL/GenBank/DDBJ databases">
        <authorList>
            <person name="Palmer J.M."/>
        </authorList>
    </citation>
    <scope>NUCLEOTIDE SEQUENCE</scope>
    <source>
        <strain evidence="12">ARV_011</strain>
    </source>
</reference>
<dbReference type="Gene3D" id="3.20.190.10">
    <property type="entry name" value="MutM-like, N-terminal"/>
    <property type="match status" value="1"/>
</dbReference>
<keyword evidence="8" id="KW-0511">Multifunctional enzyme</keyword>